<dbReference type="GO" id="GO:0015628">
    <property type="term" value="P:protein secretion by the type II secretion system"/>
    <property type="evidence" value="ECO:0007669"/>
    <property type="project" value="TreeGrafter"/>
</dbReference>
<dbReference type="Gene3D" id="3.10.560.10">
    <property type="entry name" value="Outer membrane lipoprotein wza domain like"/>
    <property type="match status" value="1"/>
</dbReference>
<dbReference type="InterPro" id="IPR003583">
    <property type="entry name" value="Hlx-hairpin-Hlx_DNA-bd_motif"/>
</dbReference>
<dbReference type="Pfam" id="PF10531">
    <property type="entry name" value="SLBB"/>
    <property type="match status" value="1"/>
</dbReference>
<dbReference type="GO" id="GO:0003677">
    <property type="term" value="F:DNA binding"/>
    <property type="evidence" value="ECO:0007669"/>
    <property type="project" value="InterPro"/>
</dbReference>
<gene>
    <name evidence="3" type="ORF">E1963_10895</name>
</gene>
<dbReference type="InterPro" id="IPR019554">
    <property type="entry name" value="Soluble_ligand-bd"/>
</dbReference>
<dbReference type="PANTHER" id="PTHR21180:SF32">
    <property type="entry name" value="ENDONUCLEASE_EXONUCLEASE_PHOSPHATASE FAMILY DOMAIN-CONTAINING PROTEIN 1"/>
    <property type="match status" value="1"/>
</dbReference>
<protein>
    <recommendedName>
        <fullName evidence="2">Helix-hairpin-helix DNA-binding motif class 1 domain-containing protein</fullName>
    </recommendedName>
</protein>
<feature type="compositionally biased region" description="Basic and acidic residues" evidence="1">
    <location>
        <begin position="14"/>
        <end position="31"/>
    </location>
</feature>
<organism evidence="3 4">
    <name type="scientific">Extibacter muris</name>
    <dbReference type="NCBI Taxonomy" id="1796622"/>
    <lineage>
        <taxon>Bacteria</taxon>
        <taxon>Bacillati</taxon>
        <taxon>Bacillota</taxon>
        <taxon>Clostridia</taxon>
        <taxon>Lachnospirales</taxon>
        <taxon>Lachnospiraceae</taxon>
        <taxon>Extibacter</taxon>
    </lineage>
</organism>
<evidence type="ECO:0000313" key="4">
    <source>
        <dbReference type="Proteomes" id="UP000295710"/>
    </source>
</evidence>
<dbReference type="InterPro" id="IPR051675">
    <property type="entry name" value="Endo/Exo/Phosphatase_dom_1"/>
</dbReference>
<keyword evidence="4" id="KW-1185">Reference proteome</keyword>
<dbReference type="SUPFAM" id="SSF142984">
    <property type="entry name" value="Nqo1 middle domain-like"/>
    <property type="match status" value="1"/>
</dbReference>
<dbReference type="Proteomes" id="UP000295710">
    <property type="component" value="Unassembled WGS sequence"/>
</dbReference>
<dbReference type="PANTHER" id="PTHR21180">
    <property type="entry name" value="ENDONUCLEASE/EXONUCLEASE/PHOSPHATASE FAMILY DOMAIN-CONTAINING PROTEIN 1"/>
    <property type="match status" value="1"/>
</dbReference>
<dbReference type="GO" id="GO:0015627">
    <property type="term" value="C:type II protein secretion system complex"/>
    <property type="evidence" value="ECO:0007669"/>
    <property type="project" value="TreeGrafter"/>
</dbReference>
<dbReference type="SUPFAM" id="SSF47781">
    <property type="entry name" value="RuvA domain 2-like"/>
    <property type="match status" value="1"/>
</dbReference>
<accession>A0A4R4FFT2</accession>
<dbReference type="SMART" id="SM00278">
    <property type="entry name" value="HhH1"/>
    <property type="match status" value="2"/>
</dbReference>
<evidence type="ECO:0000259" key="2">
    <source>
        <dbReference type="SMART" id="SM00278"/>
    </source>
</evidence>
<dbReference type="InterPro" id="IPR010994">
    <property type="entry name" value="RuvA_2-like"/>
</dbReference>
<sequence length="196" mass="21436">MLLVLCLSGCRSEGTEEVRELDEARPLREEAGESAEEEPQDTEGEDTEETGRRQEMYVHVCGKVQRPGVYRLPAGSRVFEAVEAAGGMCEGADGSYLNQAEMLSDGQQLYVPAEGEDMRAASDTDAGTDVKDDGRVDINTAAKDELMTLNGIGEARADSIIKYREEHGGFQSIEELKEVEGIKDGIFNKVKDQIKV</sequence>
<evidence type="ECO:0000256" key="1">
    <source>
        <dbReference type="SAM" id="MobiDB-lite"/>
    </source>
</evidence>
<feature type="domain" description="Helix-hairpin-helix DNA-binding motif class 1" evidence="2">
    <location>
        <begin position="174"/>
        <end position="193"/>
    </location>
</feature>
<comment type="caution">
    <text evidence="3">The sequence shown here is derived from an EMBL/GenBank/DDBJ whole genome shotgun (WGS) entry which is preliminary data.</text>
</comment>
<dbReference type="NCBIfam" id="TIGR00426">
    <property type="entry name" value="competence protein ComEA helix-hairpin-helix repeat region"/>
    <property type="match status" value="1"/>
</dbReference>
<feature type="compositionally biased region" description="Acidic residues" evidence="1">
    <location>
        <begin position="32"/>
        <end position="48"/>
    </location>
</feature>
<dbReference type="InterPro" id="IPR004509">
    <property type="entry name" value="Competence_ComEA_HhH"/>
</dbReference>
<dbReference type="Gene3D" id="1.10.150.280">
    <property type="entry name" value="AF1531-like domain"/>
    <property type="match status" value="1"/>
</dbReference>
<reference evidence="3 4" key="1">
    <citation type="journal article" date="2016" name="Nat. Microbiol.">
        <title>The Mouse Intestinal Bacterial Collection (miBC) provides host-specific insight into cultured diversity and functional potential of the gut microbiota.</title>
        <authorList>
            <person name="Lagkouvardos I."/>
            <person name="Pukall R."/>
            <person name="Abt B."/>
            <person name="Foesel B.U."/>
            <person name="Meier-Kolthoff J.P."/>
            <person name="Kumar N."/>
            <person name="Bresciani A."/>
            <person name="Martinez I."/>
            <person name="Just S."/>
            <person name="Ziegler C."/>
            <person name="Brugiroux S."/>
            <person name="Garzetti D."/>
            <person name="Wenning M."/>
            <person name="Bui T.P."/>
            <person name="Wang J."/>
            <person name="Hugenholtz F."/>
            <person name="Plugge C.M."/>
            <person name="Peterson D.A."/>
            <person name="Hornef M.W."/>
            <person name="Baines J.F."/>
            <person name="Smidt H."/>
            <person name="Walter J."/>
            <person name="Kristiansen K."/>
            <person name="Nielsen H.B."/>
            <person name="Haller D."/>
            <person name="Overmann J."/>
            <person name="Stecher B."/>
            <person name="Clavel T."/>
        </authorList>
    </citation>
    <scope>NUCLEOTIDE SEQUENCE [LARGE SCALE GENOMIC DNA]</scope>
    <source>
        <strain evidence="3 4">DSM 28560</strain>
    </source>
</reference>
<dbReference type="GO" id="GO:0006281">
    <property type="term" value="P:DNA repair"/>
    <property type="evidence" value="ECO:0007669"/>
    <property type="project" value="InterPro"/>
</dbReference>
<evidence type="ECO:0000313" key="3">
    <source>
        <dbReference type="EMBL" id="TDA21596.1"/>
    </source>
</evidence>
<proteinExistence type="predicted"/>
<name>A0A4R4FFT2_9FIRM</name>
<feature type="domain" description="Helix-hairpin-helix DNA-binding motif class 1" evidence="2">
    <location>
        <begin position="144"/>
        <end position="163"/>
    </location>
</feature>
<dbReference type="AlphaFoldDB" id="A0A4R4FFT2"/>
<dbReference type="Pfam" id="PF12836">
    <property type="entry name" value="HHH_3"/>
    <property type="match status" value="1"/>
</dbReference>
<feature type="region of interest" description="Disordered" evidence="1">
    <location>
        <begin position="14"/>
        <end position="52"/>
    </location>
</feature>
<dbReference type="EMBL" id="SMMX01000008">
    <property type="protein sequence ID" value="TDA21596.1"/>
    <property type="molecule type" value="Genomic_DNA"/>
</dbReference>